<dbReference type="EMBL" id="QUSG01000014">
    <property type="protein sequence ID" value="KAA3524162.1"/>
    <property type="molecule type" value="Genomic_DNA"/>
</dbReference>
<dbReference type="SUPFAM" id="SSF51182">
    <property type="entry name" value="RmlC-like cupins"/>
    <property type="match status" value="1"/>
</dbReference>
<dbReference type="PANTHER" id="PTHR40112">
    <property type="entry name" value="H2HPP ISOMERASE"/>
    <property type="match status" value="1"/>
</dbReference>
<evidence type="ECO:0000259" key="1">
    <source>
        <dbReference type="Pfam" id="PF07883"/>
    </source>
</evidence>
<dbReference type="Proteomes" id="UP000436911">
    <property type="component" value="Unassembled WGS sequence"/>
</dbReference>
<name>A0A368NUZ5_AGRVI</name>
<feature type="domain" description="Cupin type-2" evidence="1">
    <location>
        <begin position="36"/>
        <end position="97"/>
    </location>
</feature>
<comment type="caution">
    <text evidence="3">The sequence shown here is derived from an EMBL/GenBank/DDBJ whole genome shotgun (WGS) entry which is preliminary data.</text>
</comment>
<dbReference type="InterPro" id="IPR052535">
    <property type="entry name" value="Bacilysin_H2HPP_isomerase"/>
</dbReference>
<dbReference type="InterPro" id="IPR011051">
    <property type="entry name" value="RmlC_Cupin_sf"/>
</dbReference>
<accession>A0A368NUZ5</accession>
<dbReference type="Pfam" id="PF07883">
    <property type="entry name" value="Cupin_2"/>
    <property type="match status" value="1"/>
</dbReference>
<dbReference type="OrthoDB" id="9811153at2"/>
<dbReference type="Gene3D" id="2.60.120.10">
    <property type="entry name" value="Jelly Rolls"/>
    <property type="match status" value="1"/>
</dbReference>
<dbReference type="InterPro" id="IPR013096">
    <property type="entry name" value="Cupin_2"/>
</dbReference>
<dbReference type="AlphaFoldDB" id="A0A368NUZ5"/>
<evidence type="ECO:0000313" key="4">
    <source>
        <dbReference type="Proteomes" id="UP000436911"/>
    </source>
</evidence>
<evidence type="ECO:0000313" key="3">
    <source>
        <dbReference type="EMBL" id="KAA3524162.1"/>
    </source>
</evidence>
<dbReference type="InterPro" id="IPR025499">
    <property type="entry name" value="KdgF"/>
</dbReference>
<reference evidence="3 4" key="1">
    <citation type="submission" date="2018-08" db="EMBL/GenBank/DDBJ databases">
        <title>Genome sequencing of Agrobacterium vitis strain ICMP 10754.</title>
        <authorList>
            <person name="Visnovsky S.B."/>
            <person name="Pitman A.R."/>
        </authorList>
    </citation>
    <scope>NUCLEOTIDE SEQUENCE [LARGE SCALE GENOMIC DNA]</scope>
    <source>
        <strain evidence="3 4">ICMP 10754</strain>
    </source>
</reference>
<dbReference type="CDD" id="cd02238">
    <property type="entry name" value="cupin_KdgF"/>
    <property type="match status" value="1"/>
</dbReference>
<dbReference type="EMBL" id="QUSG01000015">
    <property type="protein sequence ID" value="KAA3523714.1"/>
    <property type="molecule type" value="Genomic_DNA"/>
</dbReference>
<dbReference type="PANTHER" id="PTHR40112:SF1">
    <property type="entry name" value="H2HPP ISOMERASE"/>
    <property type="match status" value="1"/>
</dbReference>
<proteinExistence type="predicted"/>
<evidence type="ECO:0000313" key="2">
    <source>
        <dbReference type="EMBL" id="KAA3523714.1"/>
    </source>
</evidence>
<organism evidence="3 4">
    <name type="scientific">Agrobacterium vitis</name>
    <name type="common">Rhizobium vitis</name>
    <dbReference type="NCBI Taxonomy" id="373"/>
    <lineage>
        <taxon>Bacteria</taxon>
        <taxon>Pseudomonadati</taxon>
        <taxon>Pseudomonadota</taxon>
        <taxon>Alphaproteobacteria</taxon>
        <taxon>Hyphomicrobiales</taxon>
        <taxon>Rhizobiaceae</taxon>
        <taxon>Rhizobium/Agrobacterium group</taxon>
        <taxon>Agrobacterium</taxon>
    </lineage>
</organism>
<protein>
    <submittedName>
        <fullName evidence="3">Cupin domain-containing protein</fullName>
    </submittedName>
</protein>
<dbReference type="PIRSF" id="PIRSF029883">
    <property type="entry name" value="KdgF"/>
    <property type="match status" value="1"/>
</dbReference>
<dbReference type="RefSeq" id="WP_060718377.1">
    <property type="nucleotide sequence ID" value="NZ_CP055265.1"/>
</dbReference>
<gene>
    <name evidence="3" type="ORF">DXT89_19475</name>
    <name evidence="2" type="ORF">DXT89_19930</name>
</gene>
<dbReference type="GeneID" id="60683364"/>
<sequence length="107" mass="11794">METQFVRPFPPVDAGHGVTRQVLADSPELMVVKFSFSDGAQGARHNHPHLQSTFVQSGQFEFFVGDETFTVGPGDSFVIPSLAFHGCRAIEPGVLIDTFTPRRDDFL</sequence>
<dbReference type="InterPro" id="IPR014710">
    <property type="entry name" value="RmlC-like_jellyroll"/>
</dbReference>